<gene>
    <name evidence="6" type="primary">Dmoj\GI10632</name>
    <name evidence="6" type="ORF">Dmoj_GI10632</name>
</gene>
<dbReference type="AlphaFoldDB" id="B4K9G6"/>
<dbReference type="GO" id="GO:0015918">
    <property type="term" value="P:sterol transport"/>
    <property type="evidence" value="ECO:0007669"/>
    <property type="project" value="InterPro"/>
</dbReference>
<dbReference type="InterPro" id="IPR014756">
    <property type="entry name" value="Ig_E-set"/>
</dbReference>
<feature type="domain" description="MD-2-related lipid-recognition" evidence="5">
    <location>
        <begin position="27"/>
        <end position="154"/>
    </location>
</feature>
<feature type="signal peptide" evidence="4">
    <location>
        <begin position="1"/>
        <end position="22"/>
    </location>
</feature>
<accession>B4K9G6</accession>
<dbReference type="HOGENOM" id="CLU_109192_3_0_1"/>
<protein>
    <recommendedName>
        <fullName evidence="5">MD-2-related lipid-recognition domain-containing protein</fullName>
    </recommendedName>
</protein>
<evidence type="ECO:0000256" key="4">
    <source>
        <dbReference type="SAM" id="SignalP"/>
    </source>
</evidence>
<dbReference type="Pfam" id="PF02221">
    <property type="entry name" value="E1_DerP2_DerF2"/>
    <property type="match status" value="1"/>
</dbReference>
<dbReference type="KEGG" id="dmo:Dmoj_GI10632"/>
<evidence type="ECO:0000256" key="3">
    <source>
        <dbReference type="ARBA" id="ARBA00022525"/>
    </source>
</evidence>
<evidence type="ECO:0000313" key="6">
    <source>
        <dbReference type="EMBL" id="EDW16626.2"/>
    </source>
</evidence>
<dbReference type="SMART" id="SM00737">
    <property type="entry name" value="ML"/>
    <property type="match status" value="1"/>
</dbReference>
<name>B4K9G6_DROMO</name>
<dbReference type="InterPro" id="IPR003172">
    <property type="entry name" value="ML_dom"/>
</dbReference>
<dbReference type="GO" id="GO:0032934">
    <property type="term" value="F:sterol binding"/>
    <property type="evidence" value="ECO:0007669"/>
    <property type="project" value="InterPro"/>
</dbReference>
<dbReference type="GO" id="GO:0005576">
    <property type="term" value="C:extracellular region"/>
    <property type="evidence" value="ECO:0007669"/>
    <property type="project" value="UniProtKB-SubCell"/>
</dbReference>
<organism evidence="6 7">
    <name type="scientific">Drosophila mojavensis</name>
    <name type="common">Fruit fly</name>
    <dbReference type="NCBI Taxonomy" id="7230"/>
    <lineage>
        <taxon>Eukaryota</taxon>
        <taxon>Metazoa</taxon>
        <taxon>Ecdysozoa</taxon>
        <taxon>Arthropoda</taxon>
        <taxon>Hexapoda</taxon>
        <taxon>Insecta</taxon>
        <taxon>Pterygota</taxon>
        <taxon>Neoptera</taxon>
        <taxon>Endopterygota</taxon>
        <taxon>Diptera</taxon>
        <taxon>Brachycera</taxon>
        <taxon>Muscomorpha</taxon>
        <taxon>Ephydroidea</taxon>
        <taxon>Drosophilidae</taxon>
        <taxon>Drosophila</taxon>
    </lineage>
</organism>
<dbReference type="Gene3D" id="2.60.40.770">
    <property type="match status" value="1"/>
</dbReference>
<dbReference type="SUPFAM" id="SSF81296">
    <property type="entry name" value="E set domains"/>
    <property type="match status" value="1"/>
</dbReference>
<reference evidence="6 7" key="1">
    <citation type="journal article" date="2007" name="Nature">
        <title>Evolution of genes and genomes on the Drosophila phylogeny.</title>
        <authorList>
            <consortium name="Drosophila 12 Genomes Consortium"/>
            <person name="Clark A.G."/>
            <person name="Eisen M.B."/>
            <person name="Smith D.R."/>
            <person name="Bergman C.M."/>
            <person name="Oliver B."/>
            <person name="Markow T.A."/>
            <person name="Kaufman T.C."/>
            <person name="Kellis M."/>
            <person name="Gelbart W."/>
            <person name="Iyer V.N."/>
            <person name="Pollard D.A."/>
            <person name="Sackton T.B."/>
            <person name="Larracuente A.M."/>
            <person name="Singh N.D."/>
            <person name="Abad J.P."/>
            <person name="Abt D.N."/>
            <person name="Adryan B."/>
            <person name="Aguade M."/>
            <person name="Akashi H."/>
            <person name="Anderson W.W."/>
            <person name="Aquadro C.F."/>
            <person name="Ardell D.H."/>
            <person name="Arguello R."/>
            <person name="Artieri C.G."/>
            <person name="Barbash D.A."/>
            <person name="Barker D."/>
            <person name="Barsanti P."/>
            <person name="Batterham P."/>
            <person name="Batzoglou S."/>
            <person name="Begun D."/>
            <person name="Bhutkar A."/>
            <person name="Blanco E."/>
            <person name="Bosak S.A."/>
            <person name="Bradley R.K."/>
            <person name="Brand A.D."/>
            <person name="Brent M.R."/>
            <person name="Brooks A.N."/>
            <person name="Brown R.H."/>
            <person name="Butlin R.K."/>
            <person name="Caggese C."/>
            <person name="Calvi B.R."/>
            <person name="Bernardo de Carvalho A."/>
            <person name="Caspi A."/>
            <person name="Castrezana S."/>
            <person name="Celniker S.E."/>
            <person name="Chang J.L."/>
            <person name="Chapple C."/>
            <person name="Chatterji S."/>
            <person name="Chinwalla A."/>
            <person name="Civetta A."/>
            <person name="Clifton S.W."/>
            <person name="Comeron J.M."/>
            <person name="Costello J.C."/>
            <person name="Coyne J.A."/>
            <person name="Daub J."/>
            <person name="David R.G."/>
            <person name="Delcher A.L."/>
            <person name="Delehaunty K."/>
            <person name="Do C.B."/>
            <person name="Ebling H."/>
            <person name="Edwards K."/>
            <person name="Eickbush T."/>
            <person name="Evans J.D."/>
            <person name="Filipski A."/>
            <person name="Findeiss S."/>
            <person name="Freyhult E."/>
            <person name="Fulton L."/>
            <person name="Fulton R."/>
            <person name="Garcia A.C."/>
            <person name="Gardiner A."/>
            <person name="Garfield D.A."/>
            <person name="Garvin B.E."/>
            <person name="Gibson G."/>
            <person name="Gilbert D."/>
            <person name="Gnerre S."/>
            <person name="Godfrey J."/>
            <person name="Good R."/>
            <person name="Gotea V."/>
            <person name="Gravely B."/>
            <person name="Greenberg A.J."/>
            <person name="Griffiths-Jones S."/>
            <person name="Gross S."/>
            <person name="Guigo R."/>
            <person name="Gustafson E.A."/>
            <person name="Haerty W."/>
            <person name="Hahn M.W."/>
            <person name="Halligan D.L."/>
            <person name="Halpern A.L."/>
            <person name="Halter G.M."/>
            <person name="Han M.V."/>
            <person name="Heger A."/>
            <person name="Hillier L."/>
            <person name="Hinrichs A.S."/>
            <person name="Holmes I."/>
            <person name="Hoskins R.A."/>
            <person name="Hubisz M.J."/>
            <person name="Hultmark D."/>
            <person name="Huntley M.A."/>
            <person name="Jaffe D.B."/>
            <person name="Jagadeeshan S."/>
            <person name="Jeck W.R."/>
            <person name="Johnson J."/>
            <person name="Jones C.D."/>
            <person name="Jordan W.C."/>
            <person name="Karpen G.H."/>
            <person name="Kataoka E."/>
            <person name="Keightley P.D."/>
            <person name="Kheradpour P."/>
            <person name="Kirkness E.F."/>
            <person name="Koerich L.B."/>
            <person name="Kristiansen K."/>
            <person name="Kudrna D."/>
            <person name="Kulathinal R.J."/>
            <person name="Kumar S."/>
            <person name="Kwok R."/>
            <person name="Lander E."/>
            <person name="Langley C.H."/>
            <person name="Lapoint R."/>
            <person name="Lazzaro B.P."/>
            <person name="Lee S.J."/>
            <person name="Levesque L."/>
            <person name="Li R."/>
            <person name="Lin C.F."/>
            <person name="Lin M.F."/>
            <person name="Lindblad-Toh K."/>
            <person name="Llopart A."/>
            <person name="Long M."/>
            <person name="Low L."/>
            <person name="Lozovsky E."/>
            <person name="Lu J."/>
            <person name="Luo M."/>
            <person name="Machado C.A."/>
            <person name="Makalowski W."/>
            <person name="Marzo M."/>
            <person name="Matsuda M."/>
            <person name="Matzkin L."/>
            <person name="McAllister B."/>
            <person name="McBride C.S."/>
            <person name="McKernan B."/>
            <person name="McKernan K."/>
            <person name="Mendez-Lago M."/>
            <person name="Minx P."/>
            <person name="Mollenhauer M.U."/>
            <person name="Montooth K."/>
            <person name="Mount S.M."/>
            <person name="Mu X."/>
            <person name="Myers E."/>
            <person name="Negre B."/>
            <person name="Newfeld S."/>
            <person name="Nielsen R."/>
            <person name="Noor M.A."/>
            <person name="O'Grady P."/>
            <person name="Pachter L."/>
            <person name="Papaceit M."/>
            <person name="Parisi M.J."/>
            <person name="Parisi M."/>
            <person name="Parts L."/>
            <person name="Pedersen J.S."/>
            <person name="Pesole G."/>
            <person name="Phillippy A.M."/>
            <person name="Ponting C.P."/>
            <person name="Pop M."/>
            <person name="Porcelli D."/>
            <person name="Powell J.R."/>
            <person name="Prohaska S."/>
            <person name="Pruitt K."/>
            <person name="Puig M."/>
            <person name="Quesneville H."/>
            <person name="Ram K.R."/>
            <person name="Rand D."/>
            <person name="Rasmussen M.D."/>
            <person name="Reed L.K."/>
            <person name="Reenan R."/>
            <person name="Reily A."/>
            <person name="Remington K.A."/>
            <person name="Rieger T.T."/>
            <person name="Ritchie M.G."/>
            <person name="Robin C."/>
            <person name="Rogers Y.H."/>
            <person name="Rohde C."/>
            <person name="Rozas J."/>
            <person name="Rubenfield M.J."/>
            <person name="Ruiz A."/>
            <person name="Russo S."/>
            <person name="Salzberg S.L."/>
            <person name="Sanchez-Gracia A."/>
            <person name="Saranga D.J."/>
            <person name="Sato H."/>
            <person name="Schaeffer S.W."/>
            <person name="Schatz M.C."/>
            <person name="Schlenke T."/>
            <person name="Schwartz R."/>
            <person name="Segarra C."/>
            <person name="Singh R.S."/>
            <person name="Sirot L."/>
            <person name="Sirota M."/>
            <person name="Sisneros N.B."/>
            <person name="Smith C.D."/>
            <person name="Smith T.F."/>
            <person name="Spieth J."/>
            <person name="Stage D.E."/>
            <person name="Stark A."/>
            <person name="Stephan W."/>
            <person name="Strausberg R.L."/>
            <person name="Strempel S."/>
            <person name="Sturgill D."/>
            <person name="Sutton G."/>
            <person name="Sutton G.G."/>
            <person name="Tao W."/>
            <person name="Teichmann S."/>
            <person name="Tobari Y.N."/>
            <person name="Tomimura Y."/>
            <person name="Tsolas J.M."/>
            <person name="Valente V.L."/>
            <person name="Venter E."/>
            <person name="Venter J.C."/>
            <person name="Vicario S."/>
            <person name="Vieira F.G."/>
            <person name="Vilella A.J."/>
            <person name="Villasante A."/>
            <person name="Walenz B."/>
            <person name="Wang J."/>
            <person name="Wasserman M."/>
            <person name="Watts T."/>
            <person name="Wilson D."/>
            <person name="Wilson R.K."/>
            <person name="Wing R.A."/>
            <person name="Wolfner M.F."/>
            <person name="Wong A."/>
            <person name="Wong G.K."/>
            <person name="Wu C.I."/>
            <person name="Wu G."/>
            <person name="Yamamoto D."/>
            <person name="Yang H.P."/>
            <person name="Yang S.P."/>
            <person name="Yorke J.A."/>
            <person name="Yoshida K."/>
            <person name="Zdobnov E."/>
            <person name="Zhang P."/>
            <person name="Zhang Y."/>
            <person name="Zimin A.V."/>
            <person name="Baldwin J."/>
            <person name="Abdouelleil A."/>
            <person name="Abdulkadir J."/>
            <person name="Abebe A."/>
            <person name="Abera B."/>
            <person name="Abreu J."/>
            <person name="Acer S.C."/>
            <person name="Aftuck L."/>
            <person name="Alexander A."/>
            <person name="An P."/>
            <person name="Anderson E."/>
            <person name="Anderson S."/>
            <person name="Arachi H."/>
            <person name="Azer M."/>
            <person name="Bachantsang P."/>
            <person name="Barry A."/>
            <person name="Bayul T."/>
            <person name="Berlin A."/>
            <person name="Bessette D."/>
            <person name="Bloom T."/>
            <person name="Blye J."/>
            <person name="Boguslavskiy L."/>
            <person name="Bonnet C."/>
            <person name="Boukhgalter B."/>
            <person name="Bourzgui I."/>
            <person name="Brown A."/>
            <person name="Cahill P."/>
            <person name="Channer S."/>
            <person name="Cheshatsang Y."/>
            <person name="Chuda L."/>
            <person name="Citroen M."/>
            <person name="Collymore A."/>
            <person name="Cooke P."/>
            <person name="Costello M."/>
            <person name="D'Aco K."/>
            <person name="Daza R."/>
            <person name="De Haan G."/>
            <person name="DeGray S."/>
            <person name="DeMaso C."/>
            <person name="Dhargay N."/>
            <person name="Dooley K."/>
            <person name="Dooley E."/>
            <person name="Doricent M."/>
            <person name="Dorje P."/>
            <person name="Dorjee K."/>
            <person name="Dupes A."/>
            <person name="Elong R."/>
            <person name="Falk J."/>
            <person name="Farina A."/>
            <person name="Faro S."/>
            <person name="Ferguson D."/>
            <person name="Fisher S."/>
            <person name="Foley C.D."/>
            <person name="Franke A."/>
            <person name="Friedrich D."/>
            <person name="Gadbois L."/>
            <person name="Gearin G."/>
            <person name="Gearin C.R."/>
            <person name="Giannoukos G."/>
            <person name="Goode T."/>
            <person name="Graham J."/>
            <person name="Grandbois E."/>
            <person name="Grewal S."/>
            <person name="Gyaltsen K."/>
            <person name="Hafez N."/>
            <person name="Hagos B."/>
            <person name="Hall J."/>
            <person name="Henson C."/>
            <person name="Hollinger A."/>
            <person name="Honan T."/>
            <person name="Huard M.D."/>
            <person name="Hughes L."/>
            <person name="Hurhula B."/>
            <person name="Husby M.E."/>
            <person name="Kamat A."/>
            <person name="Kanga B."/>
            <person name="Kashin S."/>
            <person name="Khazanovich D."/>
            <person name="Kisner P."/>
            <person name="Lance K."/>
            <person name="Lara M."/>
            <person name="Lee W."/>
            <person name="Lennon N."/>
            <person name="Letendre F."/>
            <person name="LeVine R."/>
            <person name="Lipovsky A."/>
            <person name="Liu X."/>
            <person name="Liu J."/>
            <person name="Liu S."/>
            <person name="Lokyitsang T."/>
            <person name="Lokyitsang Y."/>
            <person name="Lubonja R."/>
            <person name="Lui A."/>
            <person name="MacDonald P."/>
            <person name="Magnisalis V."/>
            <person name="Maru K."/>
            <person name="Matthews C."/>
            <person name="McCusker W."/>
            <person name="McDonough S."/>
            <person name="Mehta T."/>
            <person name="Meldrim J."/>
            <person name="Meneus L."/>
            <person name="Mihai O."/>
            <person name="Mihalev A."/>
            <person name="Mihova T."/>
            <person name="Mittelman R."/>
            <person name="Mlenga V."/>
            <person name="Montmayeur A."/>
            <person name="Mulrain L."/>
            <person name="Navidi A."/>
            <person name="Naylor J."/>
            <person name="Negash T."/>
            <person name="Nguyen T."/>
            <person name="Nguyen N."/>
            <person name="Nicol R."/>
            <person name="Norbu C."/>
            <person name="Norbu N."/>
            <person name="Novod N."/>
            <person name="O'Neill B."/>
            <person name="Osman S."/>
            <person name="Markiewicz E."/>
            <person name="Oyono O.L."/>
            <person name="Patti C."/>
            <person name="Phunkhang P."/>
            <person name="Pierre F."/>
            <person name="Priest M."/>
            <person name="Raghuraman S."/>
            <person name="Rege F."/>
            <person name="Reyes R."/>
            <person name="Rise C."/>
            <person name="Rogov P."/>
            <person name="Ross K."/>
            <person name="Ryan E."/>
            <person name="Settipalli S."/>
            <person name="Shea T."/>
            <person name="Sherpa N."/>
            <person name="Shi L."/>
            <person name="Shih D."/>
            <person name="Sparrow T."/>
            <person name="Spaulding J."/>
            <person name="Stalker J."/>
            <person name="Stange-Thomann N."/>
            <person name="Stavropoulos S."/>
            <person name="Stone C."/>
            <person name="Strader C."/>
            <person name="Tesfaye S."/>
            <person name="Thomson T."/>
            <person name="Thoulutsang Y."/>
            <person name="Thoulutsang D."/>
            <person name="Topham K."/>
            <person name="Topping I."/>
            <person name="Tsamla T."/>
            <person name="Vassiliev H."/>
            <person name="Vo A."/>
            <person name="Wangchuk T."/>
            <person name="Wangdi T."/>
            <person name="Weiand M."/>
            <person name="Wilkinson J."/>
            <person name="Wilson A."/>
            <person name="Yadav S."/>
            <person name="Young G."/>
            <person name="Yu Q."/>
            <person name="Zembek L."/>
            <person name="Zhong D."/>
            <person name="Zimmer A."/>
            <person name="Zwirko Z."/>
            <person name="Jaffe D.B."/>
            <person name="Alvarez P."/>
            <person name="Brockman W."/>
            <person name="Butler J."/>
            <person name="Chin C."/>
            <person name="Gnerre S."/>
            <person name="Grabherr M."/>
            <person name="Kleber M."/>
            <person name="Mauceli E."/>
            <person name="MacCallum I."/>
        </authorList>
    </citation>
    <scope>NUCLEOTIDE SEQUENCE [LARGE SCALE GENOMIC DNA]</scope>
    <source>
        <strain evidence="7">Tucson 15081-1352.22</strain>
    </source>
</reference>
<dbReference type="Proteomes" id="UP000009192">
    <property type="component" value="Unassembled WGS sequence"/>
</dbReference>
<dbReference type="EMBL" id="CH933806">
    <property type="protein sequence ID" value="EDW16626.2"/>
    <property type="molecule type" value="Genomic_DNA"/>
</dbReference>
<feature type="chain" id="PRO_5006456353" description="MD-2-related lipid-recognition domain-containing protein" evidence="4">
    <location>
        <begin position="23"/>
        <end position="158"/>
    </location>
</feature>
<dbReference type="PANTHER" id="PTHR11306">
    <property type="entry name" value="NIEMANN PICK TYPE C2 PROTEIN NPC2-RELATED"/>
    <property type="match status" value="1"/>
</dbReference>
<keyword evidence="7" id="KW-1185">Reference proteome</keyword>
<evidence type="ECO:0000256" key="2">
    <source>
        <dbReference type="ARBA" id="ARBA00006370"/>
    </source>
</evidence>
<dbReference type="InterPro" id="IPR039670">
    <property type="entry name" value="NPC2-like"/>
</dbReference>
<dbReference type="FunFam" id="2.60.40.770:FF:000001">
    <property type="entry name" value="NPC intracellular cholesterol transporter 2"/>
    <property type="match status" value="1"/>
</dbReference>
<dbReference type="FunCoup" id="B4K9G6">
    <property type="interactions" value="130"/>
</dbReference>
<comment type="subcellular location">
    <subcellularLocation>
        <location evidence="1">Secreted</location>
    </subcellularLocation>
</comment>
<proteinExistence type="inferred from homology"/>
<evidence type="ECO:0000313" key="7">
    <source>
        <dbReference type="Proteomes" id="UP000009192"/>
    </source>
</evidence>
<keyword evidence="4" id="KW-0732">Signal</keyword>
<dbReference type="PhylomeDB" id="B4K9G6"/>
<evidence type="ECO:0000256" key="1">
    <source>
        <dbReference type="ARBA" id="ARBA00004613"/>
    </source>
</evidence>
<dbReference type="InParanoid" id="B4K9G6"/>
<comment type="similarity">
    <text evidence="2">Belongs to the NPC2 family.</text>
</comment>
<evidence type="ECO:0000259" key="5">
    <source>
        <dbReference type="SMART" id="SM00737"/>
    </source>
</evidence>
<dbReference type="OrthoDB" id="6576058at2759"/>
<dbReference type="PANTHER" id="PTHR11306:SF55">
    <property type="entry name" value="GEO08227P1-RELATED"/>
    <property type="match status" value="1"/>
</dbReference>
<sequence length="158" mass="17673">MSNTAAMSLSLLLLLLVALANAEVINYHTCAGTEEQCSIDEVRVDPCPQALENMACRIRRRRPADMTFKFTPKFDAEKLDASLNWVKSETELLPLVTLEQDACKSTSCPVKAGVQQTYAIEVPIESKFPVSTYTIRWALKDPVSSKRCCFNIDIKVVR</sequence>
<keyword evidence="3" id="KW-0964">Secreted</keyword>